<protein>
    <submittedName>
        <fullName evidence="2">Uncharacterized protein</fullName>
    </submittedName>
</protein>
<accession>A0AAE0NDR6</accession>
<feature type="compositionally biased region" description="Basic and acidic residues" evidence="1">
    <location>
        <begin position="321"/>
        <end position="364"/>
    </location>
</feature>
<gene>
    <name evidence="2" type="ORF">B0T24DRAFT_695448</name>
</gene>
<dbReference type="Proteomes" id="UP001287356">
    <property type="component" value="Unassembled WGS sequence"/>
</dbReference>
<evidence type="ECO:0000313" key="2">
    <source>
        <dbReference type="EMBL" id="KAK3379618.1"/>
    </source>
</evidence>
<organism evidence="2 3">
    <name type="scientific">Lasiosphaeria ovina</name>
    <dbReference type="NCBI Taxonomy" id="92902"/>
    <lineage>
        <taxon>Eukaryota</taxon>
        <taxon>Fungi</taxon>
        <taxon>Dikarya</taxon>
        <taxon>Ascomycota</taxon>
        <taxon>Pezizomycotina</taxon>
        <taxon>Sordariomycetes</taxon>
        <taxon>Sordariomycetidae</taxon>
        <taxon>Sordariales</taxon>
        <taxon>Lasiosphaeriaceae</taxon>
        <taxon>Lasiosphaeria</taxon>
    </lineage>
</organism>
<evidence type="ECO:0000256" key="1">
    <source>
        <dbReference type="SAM" id="MobiDB-lite"/>
    </source>
</evidence>
<proteinExistence type="predicted"/>
<evidence type="ECO:0000313" key="3">
    <source>
        <dbReference type="Proteomes" id="UP001287356"/>
    </source>
</evidence>
<dbReference type="EMBL" id="JAULSN010000002">
    <property type="protein sequence ID" value="KAK3379618.1"/>
    <property type="molecule type" value="Genomic_DNA"/>
</dbReference>
<dbReference type="AlphaFoldDB" id="A0AAE0NDR6"/>
<feature type="region of interest" description="Disordered" evidence="1">
    <location>
        <begin position="304"/>
        <end position="380"/>
    </location>
</feature>
<name>A0AAE0NDR6_9PEZI</name>
<sequence length="631" mass="71549">MTPEPSETPMYSNQGGVWDSLGLPSYTAELGPRAQGVVSLAQALVSVDQIANAESRLPEATVTVPLSEVVDVHGNLTPDSPGPWEMIARKLGKLYKADDNTLEQSPAGVDARNRRRTRPKKAAPKFKAYGIVALPSRWVPVAPSRPLLGAQYEIQERLFLSIDHYVKGFFDAASTSTEAVLPIVQNSRAVQQTPKKKNKVARAKRQQRMDAVVREVLDKRVVAEFATIPCSPHMLVQFWNLCRNLRGISVQVWGSNAHGHVYIHHCIKGLLDVAVKSSTSLLSGMVPILERLLQVRSIEKKDMAAEEAKKKTKQKRKEKKKEKAKEKANDKTKEKTKETRDDILRNKAENRKRNKEVKMKESWMKKITGGKTDGKSEDETKDTLERAFKCTADSLSTRLGGTHPLILGARADFYHHWDDKALSIDRQQTLFEEYKQVLAEMEQRYYDQTDDRMLQFLSNYAATAYYIGRDNDLAIKLASDLWDRTRDWDGNAWTIKAQCMVDAALILGTVYSSPSGIHRMTREQMYELQKSMGYNTRGKRGRKEWRRMFNLPPPPDSLPFAQVVGRLHEASERPKDGVLGWNWDLAVASLSDQLLRFSKRSEESSPWSKLAEEEAELEFFDDLAYVGIRRG</sequence>
<reference evidence="2" key="2">
    <citation type="submission" date="2023-06" db="EMBL/GenBank/DDBJ databases">
        <authorList>
            <consortium name="Lawrence Berkeley National Laboratory"/>
            <person name="Haridas S."/>
            <person name="Hensen N."/>
            <person name="Bonometti L."/>
            <person name="Westerberg I."/>
            <person name="Brannstrom I.O."/>
            <person name="Guillou S."/>
            <person name="Cros-Aarteil S."/>
            <person name="Calhoun S."/>
            <person name="Kuo A."/>
            <person name="Mondo S."/>
            <person name="Pangilinan J."/>
            <person name="Riley R."/>
            <person name="Labutti K."/>
            <person name="Andreopoulos B."/>
            <person name="Lipzen A."/>
            <person name="Chen C."/>
            <person name="Yanf M."/>
            <person name="Daum C."/>
            <person name="Ng V."/>
            <person name="Clum A."/>
            <person name="Steindorff A."/>
            <person name="Ohm R."/>
            <person name="Martin F."/>
            <person name="Silar P."/>
            <person name="Natvig D."/>
            <person name="Lalanne C."/>
            <person name="Gautier V."/>
            <person name="Ament-Velasquez S.L."/>
            <person name="Kruys A."/>
            <person name="Hutchinson M.I."/>
            <person name="Powell A.J."/>
            <person name="Barry K."/>
            <person name="Miller A.N."/>
            <person name="Grigoriev I.V."/>
            <person name="Debuchy R."/>
            <person name="Gladieux P."/>
            <person name="Thoren M.H."/>
            <person name="Johannesson H."/>
        </authorList>
    </citation>
    <scope>NUCLEOTIDE SEQUENCE</scope>
    <source>
        <strain evidence="2">CBS 958.72</strain>
    </source>
</reference>
<feature type="compositionally biased region" description="Basic residues" evidence="1">
    <location>
        <begin position="310"/>
        <end position="320"/>
    </location>
</feature>
<comment type="caution">
    <text evidence="2">The sequence shown here is derived from an EMBL/GenBank/DDBJ whole genome shotgun (WGS) entry which is preliminary data.</text>
</comment>
<reference evidence="2" key="1">
    <citation type="journal article" date="2023" name="Mol. Phylogenet. Evol.">
        <title>Genome-scale phylogeny and comparative genomics of the fungal order Sordariales.</title>
        <authorList>
            <person name="Hensen N."/>
            <person name="Bonometti L."/>
            <person name="Westerberg I."/>
            <person name="Brannstrom I.O."/>
            <person name="Guillou S."/>
            <person name="Cros-Aarteil S."/>
            <person name="Calhoun S."/>
            <person name="Haridas S."/>
            <person name="Kuo A."/>
            <person name="Mondo S."/>
            <person name="Pangilinan J."/>
            <person name="Riley R."/>
            <person name="LaButti K."/>
            <person name="Andreopoulos B."/>
            <person name="Lipzen A."/>
            <person name="Chen C."/>
            <person name="Yan M."/>
            <person name="Daum C."/>
            <person name="Ng V."/>
            <person name="Clum A."/>
            <person name="Steindorff A."/>
            <person name="Ohm R.A."/>
            <person name="Martin F."/>
            <person name="Silar P."/>
            <person name="Natvig D.O."/>
            <person name="Lalanne C."/>
            <person name="Gautier V."/>
            <person name="Ament-Velasquez S.L."/>
            <person name="Kruys A."/>
            <person name="Hutchinson M.I."/>
            <person name="Powell A.J."/>
            <person name="Barry K."/>
            <person name="Miller A.N."/>
            <person name="Grigoriev I.V."/>
            <person name="Debuchy R."/>
            <person name="Gladieux P."/>
            <person name="Hiltunen Thoren M."/>
            <person name="Johannesson H."/>
        </authorList>
    </citation>
    <scope>NUCLEOTIDE SEQUENCE</scope>
    <source>
        <strain evidence="2">CBS 958.72</strain>
    </source>
</reference>
<keyword evidence="3" id="KW-1185">Reference proteome</keyword>